<feature type="transmembrane region" description="Helical" evidence="1">
    <location>
        <begin position="216"/>
        <end position="234"/>
    </location>
</feature>
<organism evidence="3">
    <name type="scientific">Bacteroides intestinalis</name>
    <dbReference type="NCBI Taxonomy" id="329854"/>
    <lineage>
        <taxon>Bacteria</taxon>
        <taxon>Pseudomonadati</taxon>
        <taxon>Bacteroidota</taxon>
        <taxon>Bacteroidia</taxon>
        <taxon>Bacteroidales</taxon>
        <taxon>Bacteroidaceae</taxon>
        <taxon>Bacteroides</taxon>
    </lineage>
</organism>
<dbReference type="GO" id="GO:0016747">
    <property type="term" value="F:acyltransferase activity, transferring groups other than amino-acyl groups"/>
    <property type="evidence" value="ECO:0007669"/>
    <property type="project" value="InterPro"/>
</dbReference>
<name>A0A139LIA8_9BACE</name>
<dbReference type="InterPro" id="IPR002656">
    <property type="entry name" value="Acyl_transf_3_dom"/>
</dbReference>
<dbReference type="PATRIC" id="fig|329854.7.peg.2184"/>
<evidence type="ECO:0000256" key="1">
    <source>
        <dbReference type="SAM" id="Phobius"/>
    </source>
</evidence>
<feature type="transmembrane region" description="Helical" evidence="1">
    <location>
        <begin position="72"/>
        <end position="89"/>
    </location>
</feature>
<dbReference type="EMBL" id="LTDF01000076">
    <property type="protein sequence ID" value="KXT51145.1"/>
    <property type="molecule type" value="Genomic_DNA"/>
</dbReference>
<dbReference type="Proteomes" id="UP000070319">
    <property type="component" value="Unassembled WGS sequence"/>
</dbReference>
<feature type="transmembrane region" description="Helical" evidence="1">
    <location>
        <begin position="151"/>
        <end position="170"/>
    </location>
</feature>
<protein>
    <recommendedName>
        <fullName evidence="2">Acyltransferase 3 domain-containing protein</fullName>
    </recommendedName>
</protein>
<comment type="caution">
    <text evidence="3">The sequence shown here is derived from an EMBL/GenBank/DDBJ whole genome shotgun (WGS) entry which is preliminary data.</text>
</comment>
<sequence>MSGFLYKDKSLRIIVSTNLKKIIFPYIITGCVIWIGKCLQGNYDWGISLLLANGSREVLNSSALKEYSVGPLWFLMAYFVAMFFFYYISQWSNKKCIAILIILFEFSIVFVHFLGLLPFDIFPAVAACVFLFAGLYYRNNQSKVDGFLRKWYSLVIGIAVSLLCVWKGGLSMASHIYTLNILQIISASFVSWLLFKLIVHARKTVLLNINMKGVEWIGKNSLLIMCIHSIDYNLGHPTFIQMLLTNENIPNNVLIQFVSMSLFIVLISFLIVKIPFIRNIFSVI</sequence>
<evidence type="ECO:0000259" key="2">
    <source>
        <dbReference type="Pfam" id="PF01757"/>
    </source>
</evidence>
<reference evidence="3 4" key="1">
    <citation type="submission" date="2016-02" db="EMBL/GenBank/DDBJ databases">
        <authorList>
            <person name="Wen L."/>
            <person name="He K."/>
            <person name="Yang H."/>
        </authorList>
    </citation>
    <scope>NUCLEOTIDE SEQUENCE [LARGE SCALE GENOMIC DNA]</scope>
    <source>
        <strain evidence="3 4">KLE1704</strain>
    </source>
</reference>
<feature type="transmembrane region" description="Helical" evidence="1">
    <location>
        <begin position="96"/>
        <end position="115"/>
    </location>
</feature>
<feature type="transmembrane region" description="Helical" evidence="1">
    <location>
        <begin position="176"/>
        <end position="195"/>
    </location>
</feature>
<evidence type="ECO:0000313" key="4">
    <source>
        <dbReference type="Proteomes" id="UP000070319"/>
    </source>
</evidence>
<proteinExistence type="predicted"/>
<dbReference type="AlphaFoldDB" id="A0A139LIA8"/>
<feature type="domain" description="Acyltransferase 3" evidence="2">
    <location>
        <begin position="1"/>
        <end position="272"/>
    </location>
</feature>
<keyword evidence="1" id="KW-0472">Membrane</keyword>
<gene>
    <name evidence="3" type="ORF">HMPREF2531_02142</name>
</gene>
<dbReference type="Pfam" id="PF01757">
    <property type="entry name" value="Acyl_transf_3"/>
    <property type="match status" value="1"/>
</dbReference>
<keyword evidence="1" id="KW-1133">Transmembrane helix</keyword>
<accession>A0A139LIA8</accession>
<keyword evidence="1" id="KW-0812">Transmembrane</keyword>
<feature type="transmembrane region" description="Helical" evidence="1">
    <location>
        <begin position="21"/>
        <end position="43"/>
    </location>
</feature>
<evidence type="ECO:0000313" key="3">
    <source>
        <dbReference type="EMBL" id="KXT51145.1"/>
    </source>
</evidence>
<feature type="transmembrane region" description="Helical" evidence="1">
    <location>
        <begin position="121"/>
        <end position="139"/>
    </location>
</feature>
<feature type="transmembrane region" description="Helical" evidence="1">
    <location>
        <begin position="254"/>
        <end position="272"/>
    </location>
</feature>